<sequence>MIGHITALYALTAATLVAAGQNELVQCTPGEYKIIGKADCTGYYLCVFGNPVEMPPCPPGSVFSSSSNVCVNKGSIYDDCKKTTDGSGSHITESPDQGHLSPEERCNLYGGVFPHPTECQAFYNCSVRYTSIPRLYEQHLVECRYPQLFNTETKQCDNFENVKCGTRTEFKDGCKLASVYVFVVRNNSQYKYKVCGGSHCMPCNERLPSCVDKGDGITIHPGRLWTPFYVVCYKERTIKTDRCKPDVDGAQFFHPEKNECVSLDMIPREHGGMMPECGTKVDGFYLDDFGRCDRYVHYQRGKYIGTIKCAVGEVFDDTRGGCVPEEKACGPCGKLDHW</sequence>
<feature type="chain" id="PRO_5047430447" description="Chitin-binding type-2 domain-containing protein" evidence="1">
    <location>
        <begin position="20"/>
        <end position="338"/>
    </location>
</feature>
<dbReference type="InterPro" id="IPR002557">
    <property type="entry name" value="Chitin-bd_dom"/>
</dbReference>
<dbReference type="InterPro" id="IPR036508">
    <property type="entry name" value="Chitin-bd_dom_sf"/>
</dbReference>
<feature type="domain" description="Chitin-binding type-2" evidence="2">
    <location>
        <begin position="274"/>
        <end position="331"/>
    </location>
</feature>
<dbReference type="SMART" id="SM00494">
    <property type="entry name" value="ChtBD2"/>
    <property type="match status" value="3"/>
</dbReference>
<gene>
    <name evidence="3" type="ORF">MAR_012852</name>
</gene>
<evidence type="ECO:0000259" key="2">
    <source>
        <dbReference type="PROSITE" id="PS50940"/>
    </source>
</evidence>
<evidence type="ECO:0000313" key="3">
    <source>
        <dbReference type="EMBL" id="WAR27148.1"/>
    </source>
</evidence>
<protein>
    <recommendedName>
        <fullName evidence="2">Chitin-binding type-2 domain-containing protein</fullName>
    </recommendedName>
</protein>
<organism evidence="3 4">
    <name type="scientific">Mya arenaria</name>
    <name type="common">Soft-shell clam</name>
    <dbReference type="NCBI Taxonomy" id="6604"/>
    <lineage>
        <taxon>Eukaryota</taxon>
        <taxon>Metazoa</taxon>
        <taxon>Spiralia</taxon>
        <taxon>Lophotrochozoa</taxon>
        <taxon>Mollusca</taxon>
        <taxon>Bivalvia</taxon>
        <taxon>Autobranchia</taxon>
        <taxon>Heteroconchia</taxon>
        <taxon>Euheterodonta</taxon>
        <taxon>Imparidentia</taxon>
        <taxon>Neoheterodontei</taxon>
        <taxon>Myida</taxon>
        <taxon>Myoidea</taxon>
        <taxon>Myidae</taxon>
        <taxon>Mya</taxon>
    </lineage>
</organism>
<dbReference type="EMBL" id="CP111025">
    <property type="protein sequence ID" value="WAR27148.1"/>
    <property type="molecule type" value="Genomic_DNA"/>
</dbReference>
<dbReference type="Proteomes" id="UP001164746">
    <property type="component" value="Chromosome 14"/>
</dbReference>
<reference evidence="3" key="1">
    <citation type="submission" date="2022-11" db="EMBL/GenBank/DDBJ databases">
        <title>Centuries of genome instability and evolution in soft-shell clam transmissible cancer (bioRxiv).</title>
        <authorList>
            <person name="Hart S.F.M."/>
            <person name="Yonemitsu M.A."/>
            <person name="Giersch R.M."/>
            <person name="Beal B.F."/>
            <person name="Arriagada G."/>
            <person name="Davis B.W."/>
            <person name="Ostrander E.A."/>
            <person name="Goff S.P."/>
            <person name="Metzger M.J."/>
        </authorList>
    </citation>
    <scope>NUCLEOTIDE SEQUENCE</scope>
    <source>
        <strain evidence="3">MELC-2E11</strain>
        <tissue evidence="3">Siphon/mantle</tissue>
    </source>
</reference>
<feature type="domain" description="Chitin-binding type-2" evidence="2">
    <location>
        <begin position="24"/>
        <end position="82"/>
    </location>
</feature>
<keyword evidence="1" id="KW-0732">Signal</keyword>
<dbReference type="Gene3D" id="2.170.140.10">
    <property type="entry name" value="Chitin binding domain"/>
    <property type="match status" value="2"/>
</dbReference>
<dbReference type="SUPFAM" id="SSF57625">
    <property type="entry name" value="Invertebrate chitin-binding proteins"/>
    <property type="match status" value="2"/>
</dbReference>
<accession>A0ABY7FY66</accession>
<dbReference type="Pfam" id="PF01607">
    <property type="entry name" value="CBM_14"/>
    <property type="match status" value="2"/>
</dbReference>
<feature type="signal peptide" evidence="1">
    <location>
        <begin position="1"/>
        <end position="19"/>
    </location>
</feature>
<name>A0ABY7FY66_MYAAR</name>
<feature type="domain" description="Chitin-binding type-2" evidence="2">
    <location>
        <begin position="103"/>
        <end position="166"/>
    </location>
</feature>
<keyword evidence="4" id="KW-1185">Reference proteome</keyword>
<evidence type="ECO:0000313" key="4">
    <source>
        <dbReference type="Proteomes" id="UP001164746"/>
    </source>
</evidence>
<proteinExistence type="predicted"/>
<evidence type="ECO:0000256" key="1">
    <source>
        <dbReference type="SAM" id="SignalP"/>
    </source>
</evidence>
<dbReference type="PROSITE" id="PS50940">
    <property type="entry name" value="CHIT_BIND_II"/>
    <property type="match status" value="3"/>
</dbReference>